<feature type="chain" id="PRO_5038970589" evidence="2">
    <location>
        <begin position="20"/>
        <end position="413"/>
    </location>
</feature>
<dbReference type="GO" id="GO:0005886">
    <property type="term" value="C:plasma membrane"/>
    <property type="evidence" value="ECO:0007669"/>
    <property type="project" value="TreeGrafter"/>
</dbReference>
<evidence type="ECO:0000313" key="3">
    <source>
        <dbReference type="EMBL" id="MSV23964.1"/>
    </source>
</evidence>
<dbReference type="RefSeq" id="WP_154619707.1">
    <property type="nucleotide sequence ID" value="NZ_VUNL01000002.1"/>
</dbReference>
<keyword evidence="1" id="KW-0812">Transmembrane</keyword>
<keyword evidence="1" id="KW-0472">Membrane</keyword>
<keyword evidence="1" id="KW-1133">Transmembrane helix</keyword>
<dbReference type="PANTHER" id="PTHR38442">
    <property type="entry name" value="INNER MEMBRANE PROTEIN-RELATED"/>
    <property type="match status" value="1"/>
</dbReference>
<proteinExistence type="predicted"/>
<dbReference type="EMBL" id="VUNL01000002">
    <property type="protein sequence ID" value="MSV23964.1"/>
    <property type="molecule type" value="Genomic_DNA"/>
</dbReference>
<feature type="signal peptide" evidence="2">
    <location>
        <begin position="1"/>
        <end position="19"/>
    </location>
</feature>
<accession>A0A6I2UV81</accession>
<protein>
    <submittedName>
        <fullName evidence="3">DUF445 domain-containing protein</fullName>
    </submittedName>
</protein>
<feature type="transmembrane region" description="Helical" evidence="1">
    <location>
        <begin position="391"/>
        <end position="411"/>
    </location>
</feature>
<sequence>MRKKNKANLALGISAAGLAGTMAMTGGNGGVAGLLYHGFLAATIGGLADWFAVTAIFHRPLGISYRTDILRRNRGRIMEAMVSFASDDLLSTRNIMSIVRDQPLSDLLIDYLVHRGGRAKVHETAEAVLLQAVGELDTKTVAEEITPAVRKGLSRMTIEDVVPELLRMLADEPYTRKLSDWLLSIGKRSLLSPDFQQILLEHIRAMREQYEKDSAGRALLLSSLGLSDERLLSLLTGILERRMDELLSGGSEDYGALKAGWETMLRAFSRDPRFLDLLRERREELFKQADLTEMAAKWMEWNLKGENPFWLSRLHAFIDAKIDKLAVSRPWQRRLDAILKDFIGSELERHHDVIAALIRERLAEFSDDALVNFVENKVQDDLQMIRINGSIVGALVGIGLYLVVCLMERMWGL</sequence>
<dbReference type="InterPro" id="IPR007383">
    <property type="entry name" value="DUF445"/>
</dbReference>
<keyword evidence="4" id="KW-1185">Reference proteome</keyword>
<evidence type="ECO:0000256" key="2">
    <source>
        <dbReference type="SAM" id="SignalP"/>
    </source>
</evidence>
<name>A0A6I2UV81_9FIRM</name>
<gene>
    <name evidence="3" type="ORF">FYJ78_01910</name>
</gene>
<dbReference type="Proteomes" id="UP000430222">
    <property type="component" value="Unassembled WGS sequence"/>
</dbReference>
<comment type="caution">
    <text evidence="3">The sequence shown here is derived from an EMBL/GenBank/DDBJ whole genome shotgun (WGS) entry which is preliminary data.</text>
</comment>
<organism evidence="3 4">
    <name type="scientific">Selenomonas montiformis</name>
    <dbReference type="NCBI Taxonomy" id="2652285"/>
    <lineage>
        <taxon>Bacteria</taxon>
        <taxon>Bacillati</taxon>
        <taxon>Bacillota</taxon>
        <taxon>Negativicutes</taxon>
        <taxon>Selenomonadales</taxon>
        <taxon>Selenomonadaceae</taxon>
        <taxon>Selenomonas</taxon>
    </lineage>
</organism>
<dbReference type="AlphaFoldDB" id="A0A6I2UV81"/>
<reference evidence="3 4" key="1">
    <citation type="submission" date="2019-08" db="EMBL/GenBank/DDBJ databases">
        <title>In-depth cultivation of the pig gut microbiome towards novel bacterial diversity and tailored functional studies.</title>
        <authorList>
            <person name="Wylensek D."/>
            <person name="Hitch T.C.A."/>
            <person name="Clavel T."/>
        </authorList>
    </citation>
    <scope>NUCLEOTIDE SEQUENCE [LARGE SCALE GENOMIC DNA]</scope>
    <source>
        <strain evidence="4">WCA-380-WT-3B3</strain>
    </source>
</reference>
<dbReference type="PANTHER" id="PTHR38442:SF1">
    <property type="entry name" value="INNER MEMBRANE PROTEIN"/>
    <property type="match status" value="1"/>
</dbReference>
<keyword evidence="2" id="KW-0732">Signal</keyword>
<evidence type="ECO:0000313" key="4">
    <source>
        <dbReference type="Proteomes" id="UP000430222"/>
    </source>
</evidence>
<dbReference type="Pfam" id="PF04286">
    <property type="entry name" value="DUF445"/>
    <property type="match status" value="1"/>
</dbReference>
<feature type="transmembrane region" description="Helical" evidence="1">
    <location>
        <begin position="35"/>
        <end position="57"/>
    </location>
</feature>
<evidence type="ECO:0000256" key="1">
    <source>
        <dbReference type="SAM" id="Phobius"/>
    </source>
</evidence>